<dbReference type="SUPFAM" id="SSF46785">
    <property type="entry name" value="Winged helix' DNA-binding domain"/>
    <property type="match status" value="1"/>
</dbReference>
<dbReference type="InterPro" id="IPR029063">
    <property type="entry name" value="SAM-dependent_MTases_sf"/>
</dbReference>
<dbReference type="GO" id="GO:0008168">
    <property type="term" value="F:methyltransferase activity"/>
    <property type="evidence" value="ECO:0007669"/>
    <property type="project" value="UniProtKB-KW"/>
</dbReference>
<evidence type="ECO:0000313" key="5">
    <source>
        <dbReference type="EMBL" id="KAL2850673.1"/>
    </source>
</evidence>
<reference evidence="5 6" key="1">
    <citation type="submission" date="2024-07" db="EMBL/GenBank/DDBJ databases">
        <title>Section-level genome sequencing and comparative genomics of Aspergillus sections Usti and Cavernicolus.</title>
        <authorList>
            <consortium name="Lawrence Berkeley National Laboratory"/>
            <person name="Nybo J.L."/>
            <person name="Vesth T.C."/>
            <person name="Theobald S."/>
            <person name="Frisvad J.C."/>
            <person name="Larsen T.O."/>
            <person name="Kjaerboelling I."/>
            <person name="Rothschild-Mancinelli K."/>
            <person name="Lyhne E.K."/>
            <person name="Kogle M.E."/>
            <person name="Barry K."/>
            <person name="Clum A."/>
            <person name="Na H."/>
            <person name="Ledsgaard L."/>
            <person name="Lin J."/>
            <person name="Lipzen A."/>
            <person name="Kuo A."/>
            <person name="Riley R."/>
            <person name="Mondo S."/>
            <person name="Labutti K."/>
            <person name="Haridas S."/>
            <person name="Pangalinan J."/>
            <person name="Salamov A.A."/>
            <person name="Simmons B.A."/>
            <person name="Magnuson J.K."/>
            <person name="Chen J."/>
            <person name="Drula E."/>
            <person name="Henrissat B."/>
            <person name="Wiebenga A."/>
            <person name="Lubbers R.J."/>
            <person name="Gomes A.C."/>
            <person name="Makela M.R."/>
            <person name="Stajich J."/>
            <person name="Grigoriev I.V."/>
            <person name="Mortensen U.H."/>
            <person name="De Vries R.P."/>
            <person name="Baker S.E."/>
            <person name="Andersen M.R."/>
        </authorList>
    </citation>
    <scope>NUCLEOTIDE SEQUENCE [LARGE SCALE GENOMIC DNA]</scope>
    <source>
        <strain evidence="5 6">CBS 123904</strain>
    </source>
</reference>
<dbReference type="Proteomes" id="UP001610446">
    <property type="component" value="Unassembled WGS sequence"/>
</dbReference>
<dbReference type="PROSITE" id="PS51683">
    <property type="entry name" value="SAM_OMT_II"/>
    <property type="match status" value="1"/>
</dbReference>
<gene>
    <name evidence="5" type="ORF">BJY01DRAFT_245369</name>
</gene>
<dbReference type="EMBL" id="JBFXLU010000035">
    <property type="protein sequence ID" value="KAL2850673.1"/>
    <property type="molecule type" value="Genomic_DNA"/>
</dbReference>
<dbReference type="PANTHER" id="PTHR43712">
    <property type="entry name" value="PUTATIVE (AFU_ORTHOLOGUE AFUA_4G14580)-RELATED"/>
    <property type="match status" value="1"/>
</dbReference>
<keyword evidence="2" id="KW-0808">Transferase</keyword>
<sequence length="432" mass="48299">MDLAALKQTIDQATAALSSISNDIDEHTRTELHKSCQKLSASLETPDERLLRNCSGYIEATMIKLVLDTGIVGVFNEQLPGDEEVDAREIAQRTGLDYALTGRILRYLVALGVVEVTAQGRCRALPVAKSLVPGTVVHDTVLIVSGLYVPLFAHLPSYLRQNNYHVSENGYNGLFQHTMKTDLHFFDWLQAHKPEHDAFHRMMEGSASSKDKSAWTDYIGREWFDCHLPSAGGKDFMFVDVGGSYGHELQAFMRRFPHLRGRFILQDLAVEKNGSQAEVVGDDADVKGSKCDGEHCRQPRPIEKMAHNFFDPQPILGADIYLLARILHDWPDEQAKVILRRIREAMSGSSTLFIFDRVFSDGMEKVSHIDAVYDALMLALFSSLERSESLFAGLLAEVGLRLVRVWRVSEGIADSQAVLEVVRDGVLQRKAN</sequence>
<keyword evidence="6" id="KW-1185">Reference proteome</keyword>
<dbReference type="InterPro" id="IPR036388">
    <property type="entry name" value="WH-like_DNA-bd_sf"/>
</dbReference>
<evidence type="ECO:0000256" key="1">
    <source>
        <dbReference type="ARBA" id="ARBA00022603"/>
    </source>
</evidence>
<dbReference type="Gene3D" id="3.40.50.150">
    <property type="entry name" value="Vaccinia Virus protein VP39"/>
    <property type="match status" value="1"/>
</dbReference>
<dbReference type="GO" id="GO:0032259">
    <property type="term" value="P:methylation"/>
    <property type="evidence" value="ECO:0007669"/>
    <property type="project" value="UniProtKB-KW"/>
</dbReference>
<comment type="caution">
    <text evidence="5">The sequence shown here is derived from an EMBL/GenBank/DDBJ whole genome shotgun (WGS) entry which is preliminary data.</text>
</comment>
<evidence type="ECO:0000313" key="6">
    <source>
        <dbReference type="Proteomes" id="UP001610446"/>
    </source>
</evidence>
<evidence type="ECO:0000256" key="2">
    <source>
        <dbReference type="ARBA" id="ARBA00022679"/>
    </source>
</evidence>
<dbReference type="Gene3D" id="1.10.10.10">
    <property type="entry name" value="Winged helix-like DNA-binding domain superfamily/Winged helix DNA-binding domain"/>
    <property type="match status" value="1"/>
</dbReference>
<dbReference type="SUPFAM" id="SSF53335">
    <property type="entry name" value="S-adenosyl-L-methionine-dependent methyltransferases"/>
    <property type="match status" value="1"/>
</dbReference>
<dbReference type="InterPro" id="IPR001077">
    <property type="entry name" value="COMT_C"/>
</dbReference>
<accession>A0ABR4KEG9</accession>
<evidence type="ECO:0000259" key="4">
    <source>
        <dbReference type="Pfam" id="PF00891"/>
    </source>
</evidence>
<feature type="domain" description="O-methyltransferase C-terminal" evidence="4">
    <location>
        <begin position="238"/>
        <end position="400"/>
    </location>
</feature>
<organism evidence="5 6">
    <name type="scientific">Aspergillus pseudoustus</name>
    <dbReference type="NCBI Taxonomy" id="1810923"/>
    <lineage>
        <taxon>Eukaryota</taxon>
        <taxon>Fungi</taxon>
        <taxon>Dikarya</taxon>
        <taxon>Ascomycota</taxon>
        <taxon>Pezizomycotina</taxon>
        <taxon>Eurotiomycetes</taxon>
        <taxon>Eurotiomycetidae</taxon>
        <taxon>Eurotiales</taxon>
        <taxon>Aspergillaceae</taxon>
        <taxon>Aspergillus</taxon>
        <taxon>Aspergillus subgen. Nidulantes</taxon>
    </lineage>
</organism>
<dbReference type="PANTHER" id="PTHR43712:SF11">
    <property type="entry name" value="O-METHYLTRANSFERASE (AFU_ORTHOLOGUE AFUA_2G17820)-RELATED"/>
    <property type="match status" value="1"/>
</dbReference>
<dbReference type="Pfam" id="PF00891">
    <property type="entry name" value="Methyltransf_2"/>
    <property type="match status" value="1"/>
</dbReference>
<evidence type="ECO:0000256" key="3">
    <source>
        <dbReference type="ARBA" id="ARBA00022691"/>
    </source>
</evidence>
<name>A0ABR4KEG9_9EURO</name>
<proteinExistence type="predicted"/>
<keyword evidence="1 5" id="KW-0489">Methyltransferase</keyword>
<keyword evidence="3" id="KW-0949">S-adenosyl-L-methionine</keyword>
<dbReference type="InterPro" id="IPR036390">
    <property type="entry name" value="WH_DNA-bd_sf"/>
</dbReference>
<dbReference type="InterPro" id="IPR016461">
    <property type="entry name" value="COMT-like"/>
</dbReference>
<protein>
    <submittedName>
        <fullName evidence="5">S-adenosyl-L-methionine-dependent methyltransferase</fullName>
    </submittedName>
</protein>